<dbReference type="Gene3D" id="3.40.1550.10">
    <property type="entry name" value="CheC-like"/>
    <property type="match status" value="1"/>
</dbReference>
<protein>
    <submittedName>
        <fullName evidence="3">Chemotaxis protein CheX</fullName>
    </submittedName>
</protein>
<accession>A0ABT3Q0K4</accession>
<name>A0ABT3Q0K4_9BACT</name>
<dbReference type="SUPFAM" id="SSF103039">
    <property type="entry name" value="CheC-like"/>
    <property type="match status" value="1"/>
</dbReference>
<keyword evidence="4" id="KW-1185">Reference proteome</keyword>
<dbReference type="InterPro" id="IPR028976">
    <property type="entry name" value="CheC-like_sf"/>
</dbReference>
<dbReference type="Pfam" id="PF13690">
    <property type="entry name" value="CheX"/>
    <property type="match status" value="1"/>
</dbReference>
<organism evidence="3 4">
    <name type="scientific">Fodinibius salicampi</name>
    <dbReference type="NCBI Taxonomy" id="1920655"/>
    <lineage>
        <taxon>Bacteria</taxon>
        <taxon>Pseudomonadati</taxon>
        <taxon>Balneolota</taxon>
        <taxon>Balneolia</taxon>
        <taxon>Balneolales</taxon>
        <taxon>Balneolaceae</taxon>
        <taxon>Fodinibius</taxon>
    </lineage>
</organism>
<reference evidence="3 4" key="1">
    <citation type="submission" date="2021-11" db="EMBL/GenBank/DDBJ databases">
        <title>Aliifidinibius sp. nov., a new bacterium isolated from saline soil.</title>
        <authorList>
            <person name="Galisteo C."/>
            <person name="De La Haba R."/>
            <person name="Sanchez-Porro C."/>
            <person name="Ventosa A."/>
        </authorList>
    </citation>
    <scope>NUCLEOTIDE SEQUENCE [LARGE SCALE GENOMIC DNA]</scope>
    <source>
        <strain evidence="3 4">KACC 190600</strain>
    </source>
</reference>
<dbReference type="EMBL" id="JAJNDC010000003">
    <property type="protein sequence ID" value="MCW9713635.1"/>
    <property type="molecule type" value="Genomic_DNA"/>
</dbReference>
<evidence type="ECO:0000313" key="4">
    <source>
        <dbReference type="Proteomes" id="UP001207337"/>
    </source>
</evidence>
<sequence>MSTRLKDKIYDIAVNAFEVTCFMFSLEEQEIDEPPKISENIKRAAVDFNGAAEGRMVIHPSEELLTAVAANMLGVENPNEEEKSGALCEIANIICGNIVPLFADDDAICYVEPPIIIEENTAGLKDKGDKETERVQIYLDEGTVEISVYYSIEVKL</sequence>
<dbReference type="Proteomes" id="UP001207337">
    <property type="component" value="Unassembled WGS sequence"/>
</dbReference>
<gene>
    <name evidence="3" type="ORF">LQ318_12055</name>
</gene>
<keyword evidence="1" id="KW-0145">Chemotaxis</keyword>
<comment type="caution">
    <text evidence="3">The sequence shown here is derived from an EMBL/GenBank/DDBJ whole genome shotgun (WGS) entry which is preliminary data.</text>
</comment>
<proteinExistence type="predicted"/>
<dbReference type="InterPro" id="IPR028051">
    <property type="entry name" value="CheX-like_dom"/>
</dbReference>
<feature type="domain" description="Chemotaxis phosphatase CheX-like" evidence="2">
    <location>
        <begin position="44"/>
        <end position="130"/>
    </location>
</feature>
<evidence type="ECO:0000259" key="2">
    <source>
        <dbReference type="Pfam" id="PF13690"/>
    </source>
</evidence>
<evidence type="ECO:0000313" key="3">
    <source>
        <dbReference type="EMBL" id="MCW9713635.1"/>
    </source>
</evidence>
<dbReference type="RefSeq" id="WP_265790458.1">
    <property type="nucleotide sequence ID" value="NZ_BAABRS010000003.1"/>
</dbReference>
<evidence type="ECO:0000256" key="1">
    <source>
        <dbReference type="ARBA" id="ARBA00022500"/>
    </source>
</evidence>